<organism evidence="3">
    <name type="scientific">Amblyomma triste</name>
    <name type="common">Neotropical tick</name>
    <dbReference type="NCBI Taxonomy" id="251400"/>
    <lineage>
        <taxon>Eukaryota</taxon>
        <taxon>Metazoa</taxon>
        <taxon>Ecdysozoa</taxon>
        <taxon>Arthropoda</taxon>
        <taxon>Chelicerata</taxon>
        <taxon>Arachnida</taxon>
        <taxon>Acari</taxon>
        <taxon>Parasitiformes</taxon>
        <taxon>Ixodida</taxon>
        <taxon>Ixodoidea</taxon>
        <taxon>Ixodidae</taxon>
        <taxon>Amblyomminae</taxon>
        <taxon>Amblyomma</taxon>
    </lineage>
</organism>
<feature type="region of interest" description="Disordered" evidence="1">
    <location>
        <begin position="208"/>
        <end position="227"/>
    </location>
</feature>
<evidence type="ECO:0000256" key="1">
    <source>
        <dbReference type="SAM" id="MobiDB-lite"/>
    </source>
</evidence>
<proteinExistence type="evidence at transcript level"/>
<evidence type="ECO:0000256" key="2">
    <source>
        <dbReference type="SAM" id="SignalP"/>
    </source>
</evidence>
<evidence type="ECO:0000313" key="3">
    <source>
        <dbReference type="EMBL" id="JAC31083.1"/>
    </source>
</evidence>
<reference evidence="3" key="1">
    <citation type="submission" date="2014-03" db="EMBL/GenBank/DDBJ databases">
        <title>The sialotranscriptome of Amblyomma triste, Amblyomma parvum and Amblyomma cajennense ticks, uncovered by 454-based RNA-seq.</title>
        <authorList>
            <person name="Garcia G.R."/>
            <person name="Gardinassi L.G."/>
            <person name="Ribeiro J.M."/>
            <person name="Anatriello E."/>
            <person name="Ferreira B.R."/>
            <person name="Moreira H.N."/>
            <person name="Mafra C."/>
            <person name="Olegario M.M."/>
            <person name="Szabo P.J."/>
            <person name="Miranda-Santos I.K."/>
            <person name="Maruyama S.R."/>
        </authorList>
    </citation>
    <scope>NUCLEOTIDE SEQUENCE</scope>
    <source>
        <strain evidence="3">Mato Grasso do Sul</strain>
        <tissue evidence="3">Salivary glands</tissue>
    </source>
</reference>
<dbReference type="Pfam" id="PF02098">
    <property type="entry name" value="His_binding"/>
    <property type="match status" value="1"/>
</dbReference>
<name>A0A023GDN0_AMBTT</name>
<feature type="signal peptide" evidence="2">
    <location>
        <begin position="1"/>
        <end position="18"/>
    </location>
</feature>
<dbReference type="InterPro" id="IPR012674">
    <property type="entry name" value="Calycin"/>
</dbReference>
<keyword evidence="2" id="KW-0732">Signal</keyword>
<protein>
    <submittedName>
        <fullName evidence="3">Putative lipocalin-6 1</fullName>
    </submittedName>
</protein>
<accession>A0A023GDN0</accession>
<dbReference type="SUPFAM" id="SSF50814">
    <property type="entry name" value="Lipocalins"/>
    <property type="match status" value="1"/>
</dbReference>
<dbReference type="Gene3D" id="2.40.128.20">
    <property type="match status" value="1"/>
</dbReference>
<dbReference type="GO" id="GO:0030682">
    <property type="term" value="P:symbiont-mediated perturbation of host defenses"/>
    <property type="evidence" value="ECO:0007669"/>
    <property type="project" value="InterPro"/>
</dbReference>
<sequence>MPSATAFILCICISTAYAEEEAATEAKCSDPTGMIDGYSLLAPNSTFRLKKITFPIQAENVYRCITATTVDRNDEEHEVLETVEYDVNNSEKRDGYSQRFQFRQEEGSGQYNIMQSSGTAGAPDGSYKFWNTDPACIVLEALEYALPGEEAVVAEARSADNTGKPKTTGQCMLWVKDDEENAPDSCCLHMFKELCPDKDVRHSFNDAGCQKQAAEGTAKEQLEPGPK</sequence>
<feature type="compositionally biased region" description="Basic and acidic residues" evidence="1">
    <location>
        <begin position="217"/>
        <end position="227"/>
    </location>
</feature>
<dbReference type="EMBL" id="GBBM01004335">
    <property type="protein sequence ID" value="JAC31083.1"/>
    <property type="molecule type" value="mRNA"/>
</dbReference>
<dbReference type="GO" id="GO:0043176">
    <property type="term" value="F:amine binding"/>
    <property type="evidence" value="ECO:0007669"/>
    <property type="project" value="InterPro"/>
</dbReference>
<feature type="chain" id="PRO_5001521053" evidence="2">
    <location>
        <begin position="19"/>
        <end position="227"/>
    </location>
</feature>
<dbReference type="AlphaFoldDB" id="A0A023GDN0"/>
<dbReference type="InterPro" id="IPR002970">
    <property type="entry name" value="Tick_his-bd"/>
</dbReference>